<feature type="binding site" evidence="1">
    <location>
        <position position="241"/>
    </location>
    <ligand>
        <name>Mg(2+)</name>
        <dbReference type="ChEBI" id="CHEBI:18420"/>
        <label>1</label>
    </ligand>
</feature>
<dbReference type="SUPFAM" id="SSF55811">
    <property type="entry name" value="Nudix"/>
    <property type="match status" value="1"/>
</dbReference>
<feature type="binding site" evidence="1">
    <location>
        <position position="225"/>
    </location>
    <ligand>
        <name>Mg(2+)</name>
        <dbReference type="ChEBI" id="CHEBI:18420"/>
        <label>1</label>
    </ligand>
</feature>
<dbReference type="InterPro" id="IPR000086">
    <property type="entry name" value="NUDIX_hydrolase_dom"/>
</dbReference>
<sequence>MPFLLMTPFDDPTLFQAVTGLALEEVWASHDGGGIVVDLPEGDAQERLIFYAAVHAALPEAVGDVQRVALTGAELGGRVFAEPFAPRWLSIWREAVSEIVDLLGVQNSSEAQSRLNMIWARADARVRARTTPRKSLGGFDESNLNIQSTKRPYARYFAVEDYVYSHDRFDGTDSGPLDRACFIAADAVTVLPYDPVRDCVLVVEQVRVSPIGRADPSPWLPEPVAGRIEPGDTPEDTAHKETWEEAGLKLSALHAVADYYPTTGAFSEYIYSYIGIADLPESAAGLGGLATEGEDIRGHIMPRTELLALIAEGRAPVGTLQLSVFWLELNHSRLRQSG</sequence>
<feature type="binding site" evidence="1">
    <location>
        <position position="294"/>
    </location>
    <ligand>
        <name>Mg(2+)</name>
        <dbReference type="ChEBI" id="CHEBI:18420"/>
        <label>1</label>
    </ligand>
</feature>
<name>A0A4R6AZ35_9RHOB</name>
<feature type="binding site" evidence="1">
    <location>
        <position position="245"/>
    </location>
    <ligand>
        <name>Mg(2+)</name>
        <dbReference type="ChEBI" id="CHEBI:18420"/>
        <label>1</label>
    </ligand>
</feature>
<reference evidence="4 5" key="1">
    <citation type="submission" date="2019-03" db="EMBL/GenBank/DDBJ databases">
        <title>Rhodobacteraceae bacterium SM1902, a new member of the family Rhodobacteraceae isolated from Yantai.</title>
        <authorList>
            <person name="Sun Y."/>
        </authorList>
    </citation>
    <scope>NUCLEOTIDE SEQUENCE [LARGE SCALE GENOMIC DNA]</scope>
    <source>
        <strain evidence="4 5">SM1902</strain>
    </source>
</reference>
<organism evidence="4 5">
    <name type="scientific">Meridianimarinicoccus aquatilis</name>
    <dbReference type="NCBI Taxonomy" id="2552766"/>
    <lineage>
        <taxon>Bacteria</taxon>
        <taxon>Pseudomonadati</taxon>
        <taxon>Pseudomonadota</taxon>
        <taxon>Alphaproteobacteria</taxon>
        <taxon>Rhodobacterales</taxon>
        <taxon>Paracoccaceae</taxon>
        <taxon>Meridianimarinicoccus</taxon>
    </lineage>
</organism>
<dbReference type="Pfam" id="PF00293">
    <property type="entry name" value="NUDIX"/>
    <property type="match status" value="1"/>
</dbReference>
<feature type="domain" description="Nudix hydrolase" evidence="3">
    <location>
        <begin position="183"/>
        <end position="323"/>
    </location>
</feature>
<keyword evidence="5" id="KW-1185">Reference proteome</keyword>
<comment type="cofactor">
    <cofactor evidence="1">
        <name>Mg(2+)</name>
        <dbReference type="ChEBI" id="CHEBI:18420"/>
    </cofactor>
</comment>
<evidence type="ECO:0000313" key="5">
    <source>
        <dbReference type="Proteomes" id="UP000294562"/>
    </source>
</evidence>
<feature type="short sequence motif" description="Nudix box" evidence="2">
    <location>
        <begin position="226"/>
        <end position="248"/>
    </location>
</feature>
<dbReference type="EMBL" id="SMZO01000013">
    <property type="protein sequence ID" value="TDL89142.1"/>
    <property type="molecule type" value="Genomic_DNA"/>
</dbReference>
<gene>
    <name evidence="4" type="ORF">E2L05_07700</name>
</gene>
<dbReference type="PROSITE" id="PS51462">
    <property type="entry name" value="NUDIX"/>
    <property type="match status" value="1"/>
</dbReference>
<keyword evidence="1" id="KW-0460">Magnesium</keyword>
<dbReference type="AlphaFoldDB" id="A0A4R6AZ35"/>
<dbReference type="InterPro" id="IPR015797">
    <property type="entry name" value="NUDIX_hydrolase-like_dom_sf"/>
</dbReference>
<dbReference type="Gene3D" id="3.90.79.10">
    <property type="entry name" value="Nucleoside Triphosphate Pyrophosphohydrolase"/>
    <property type="match status" value="1"/>
</dbReference>
<dbReference type="InterPro" id="IPR004385">
    <property type="entry name" value="NDP_pyrophosphatase"/>
</dbReference>
<evidence type="ECO:0000256" key="1">
    <source>
        <dbReference type="PIRSR" id="PIRSR604385-2"/>
    </source>
</evidence>
<keyword evidence="1" id="KW-0479">Metal-binding</keyword>
<evidence type="ECO:0000259" key="3">
    <source>
        <dbReference type="PROSITE" id="PS51462"/>
    </source>
</evidence>
<dbReference type="Proteomes" id="UP000294562">
    <property type="component" value="Unassembled WGS sequence"/>
</dbReference>
<accession>A0A4R6AZ35</accession>
<comment type="caution">
    <text evidence="4">The sequence shown here is derived from an EMBL/GenBank/DDBJ whole genome shotgun (WGS) entry which is preliminary data.</text>
</comment>
<dbReference type="OrthoDB" id="5292471at2"/>
<evidence type="ECO:0000256" key="2">
    <source>
        <dbReference type="PIRSR" id="PIRSR604385-3"/>
    </source>
</evidence>
<proteinExistence type="predicted"/>
<dbReference type="CDD" id="cd24155">
    <property type="entry name" value="NUDIX_ADPRase"/>
    <property type="match status" value="1"/>
</dbReference>
<evidence type="ECO:0000313" key="4">
    <source>
        <dbReference type="EMBL" id="TDL89142.1"/>
    </source>
</evidence>
<dbReference type="GO" id="GO:0016818">
    <property type="term" value="F:hydrolase activity, acting on acid anhydrides, in phosphorus-containing anhydrides"/>
    <property type="evidence" value="ECO:0007669"/>
    <property type="project" value="InterPro"/>
</dbReference>
<dbReference type="RefSeq" id="WP_133342341.1">
    <property type="nucleotide sequence ID" value="NZ_SMZO01000013.1"/>
</dbReference>
<dbReference type="GO" id="GO:0046872">
    <property type="term" value="F:metal ion binding"/>
    <property type="evidence" value="ECO:0007669"/>
    <property type="project" value="UniProtKB-KW"/>
</dbReference>
<protein>
    <submittedName>
        <fullName evidence="4">NUDIX domain-containing protein</fullName>
    </submittedName>
</protein>
<dbReference type="NCBIfam" id="TIGR00052">
    <property type="entry name" value="nudix-type nucleoside diphosphatase, YffH/AdpP family"/>
    <property type="match status" value="1"/>
</dbReference>